<gene>
    <name evidence="1" type="ORF">LF1_48700</name>
</gene>
<reference evidence="1 2" key="1">
    <citation type="submission" date="2019-08" db="EMBL/GenBank/DDBJ databases">
        <title>Deep-cultivation of Planctomycetes and their phenomic and genomic characterization uncovers novel biology.</title>
        <authorList>
            <person name="Wiegand S."/>
            <person name="Jogler M."/>
            <person name="Boedeker C."/>
            <person name="Pinto D."/>
            <person name="Vollmers J."/>
            <person name="Rivas-Marin E."/>
            <person name="Kohn T."/>
            <person name="Peeters S.H."/>
            <person name="Heuer A."/>
            <person name="Rast P."/>
            <person name="Oberbeckmann S."/>
            <person name="Bunk B."/>
            <person name="Jeske O."/>
            <person name="Meyerdierks A."/>
            <person name="Storesund J.E."/>
            <person name="Kallscheuer N."/>
            <person name="Luecker S."/>
            <person name="Lage O.M."/>
            <person name="Pohl T."/>
            <person name="Merkel B.J."/>
            <person name="Hornburger P."/>
            <person name="Mueller R.-W."/>
            <person name="Bruemmer F."/>
            <person name="Labrenz M."/>
            <person name="Spormann A.M."/>
            <person name="Op Den Camp H."/>
            <person name="Overmann J."/>
            <person name="Amann R."/>
            <person name="Jetten M.S.M."/>
            <person name="Mascher T."/>
            <person name="Medema M.H."/>
            <person name="Devos D.P."/>
            <person name="Kaster A.-K."/>
            <person name="Ovreas L."/>
            <person name="Rohde M."/>
            <person name="Galperin M.Y."/>
            <person name="Jogler C."/>
        </authorList>
    </citation>
    <scope>NUCLEOTIDE SEQUENCE [LARGE SCALE GENOMIC DNA]</scope>
    <source>
        <strain evidence="1 2">LF1</strain>
    </source>
</reference>
<organism evidence="1 2">
    <name type="scientific">Rubripirellula obstinata</name>
    <dbReference type="NCBI Taxonomy" id="406547"/>
    <lineage>
        <taxon>Bacteria</taxon>
        <taxon>Pseudomonadati</taxon>
        <taxon>Planctomycetota</taxon>
        <taxon>Planctomycetia</taxon>
        <taxon>Pirellulales</taxon>
        <taxon>Pirellulaceae</taxon>
        <taxon>Rubripirellula</taxon>
    </lineage>
</organism>
<evidence type="ECO:0000313" key="1">
    <source>
        <dbReference type="EMBL" id="KAA1262306.1"/>
    </source>
</evidence>
<comment type="caution">
    <text evidence="1">The sequence shown here is derived from an EMBL/GenBank/DDBJ whole genome shotgun (WGS) entry which is preliminary data.</text>
</comment>
<dbReference type="RefSeq" id="WP_068259614.1">
    <property type="nucleotide sequence ID" value="NZ_LWSK01000011.1"/>
</dbReference>
<dbReference type="OrthoDB" id="8561347at2"/>
<keyword evidence="2" id="KW-1185">Reference proteome</keyword>
<evidence type="ECO:0000313" key="2">
    <source>
        <dbReference type="Proteomes" id="UP000322699"/>
    </source>
</evidence>
<dbReference type="Proteomes" id="UP000322699">
    <property type="component" value="Unassembled WGS sequence"/>
</dbReference>
<dbReference type="AlphaFoldDB" id="A0A5B1CP42"/>
<sequence length="193" mass="21888">MKIEQAIEMLFDYFSREATPIMVRCYRLGLSGFTPEQLGVAVGRAVTELDHLPLVVELRELAGFPAADARALDAWSDVQKTIPMGYVKHIDFEDPLINAVLRCMSGSWERFCHRCNTDDEKWIKQEFVRDYCKFAKSGVDGEICRPLAGFGQNNARPRLIRCSEDRRNPPGAIRDRSSSSRPAIPRAVIKRIS</sequence>
<dbReference type="EMBL" id="VRLW01000001">
    <property type="protein sequence ID" value="KAA1262306.1"/>
    <property type="molecule type" value="Genomic_DNA"/>
</dbReference>
<proteinExistence type="predicted"/>
<name>A0A5B1CP42_9BACT</name>
<protein>
    <submittedName>
        <fullName evidence="1">Uncharacterized protein</fullName>
    </submittedName>
</protein>
<accession>A0A5B1CP42</accession>